<dbReference type="NCBIfam" id="TIGR02139">
    <property type="entry name" value="permease_CysT"/>
    <property type="match status" value="1"/>
</dbReference>
<comment type="function">
    <text evidence="9">Part of the ABC transporter complex (TC 3.A.1.6.1) involved in sulfate/thiosulfate import.</text>
</comment>
<dbReference type="SUPFAM" id="SSF161098">
    <property type="entry name" value="MetI-like"/>
    <property type="match status" value="1"/>
</dbReference>
<feature type="transmembrane region" description="Helical" evidence="9">
    <location>
        <begin position="142"/>
        <end position="162"/>
    </location>
</feature>
<protein>
    <recommendedName>
        <fullName evidence="9">Sulfate transport system permease protein CysT</fullName>
    </recommendedName>
</protein>
<dbReference type="Gene3D" id="1.10.3720.10">
    <property type="entry name" value="MetI-like"/>
    <property type="match status" value="1"/>
</dbReference>
<evidence type="ECO:0000256" key="5">
    <source>
        <dbReference type="ARBA" id="ARBA00022989"/>
    </source>
</evidence>
<comment type="similarity">
    <text evidence="9">Belongs to the binding-protein-dependent transport system permease family. CysTW subfamily.</text>
</comment>
<dbReference type="InterPro" id="IPR035906">
    <property type="entry name" value="MetI-like_sf"/>
</dbReference>
<feature type="transmembrane region" description="Helical" evidence="9">
    <location>
        <begin position="90"/>
        <end position="112"/>
    </location>
</feature>
<keyword evidence="6 9" id="KW-0764">Sulfate transport</keyword>
<keyword evidence="12" id="KW-1185">Reference proteome</keyword>
<evidence type="ECO:0000256" key="3">
    <source>
        <dbReference type="ARBA" id="ARBA00022448"/>
    </source>
</evidence>
<feature type="transmembrane region" description="Helical" evidence="9">
    <location>
        <begin position="252"/>
        <end position="272"/>
    </location>
</feature>
<evidence type="ECO:0000256" key="2">
    <source>
        <dbReference type="ARBA" id="ARBA00011779"/>
    </source>
</evidence>
<keyword evidence="9" id="KW-1003">Cell membrane</keyword>
<dbReference type="InterPro" id="IPR011865">
    <property type="entry name" value="CysT_permease"/>
</dbReference>
<comment type="function">
    <text evidence="8">Part of the ABC transporter complex CysAWTP (TC 3.A.1.6.1) involved in sulfate/thiosulfate import. Probably responsible for the translocation of the substrate across the membrane.</text>
</comment>
<dbReference type="PANTHER" id="PTHR30406:SF8">
    <property type="entry name" value="SULFATE TRANSPORT SYSTEM PERMEASE PROTEIN CYST"/>
    <property type="match status" value="1"/>
</dbReference>
<reference evidence="11 12" key="1">
    <citation type="journal article" date="2013" name="PLoS ONE">
        <title>Cultivation and Complete Genome Sequencing of Gloeobacter kilaueensis sp. nov., from a Lava Cave in Kilauea Caldera, Hawai'i.</title>
        <authorList>
            <person name="Saw J.H."/>
            <person name="Schatz M."/>
            <person name="Brown M.V."/>
            <person name="Kunkel D.D."/>
            <person name="Foster J.S."/>
            <person name="Shick H."/>
            <person name="Christensen S."/>
            <person name="Hou S."/>
            <person name="Wan X."/>
            <person name="Donachie S.P."/>
        </authorList>
    </citation>
    <scope>NUCLEOTIDE SEQUENCE [LARGE SCALE GENOMIC DNA]</scope>
    <source>
        <strain evidence="12">JS</strain>
    </source>
</reference>
<name>U5QIT5_GLOK1</name>
<keyword evidence="3 9" id="KW-0813">Transport</keyword>
<evidence type="ECO:0000256" key="6">
    <source>
        <dbReference type="ARBA" id="ARBA00023032"/>
    </source>
</evidence>
<evidence type="ECO:0000256" key="7">
    <source>
        <dbReference type="ARBA" id="ARBA00023136"/>
    </source>
</evidence>
<dbReference type="CDD" id="cd06261">
    <property type="entry name" value="TM_PBP2"/>
    <property type="match status" value="1"/>
</dbReference>
<evidence type="ECO:0000259" key="10">
    <source>
        <dbReference type="PROSITE" id="PS50928"/>
    </source>
</evidence>
<keyword evidence="4 9" id="KW-0812">Transmembrane</keyword>
<evidence type="ECO:0000313" key="11">
    <source>
        <dbReference type="EMBL" id="AGY57534.1"/>
    </source>
</evidence>
<dbReference type="EMBL" id="CP003587">
    <property type="protein sequence ID" value="AGY57534.1"/>
    <property type="molecule type" value="Genomic_DNA"/>
</dbReference>
<comment type="subunit">
    <text evidence="2">The complex is composed of two ATP-binding proteins (CysA), two transmembrane proteins (CysT and CysW) and a solute-binding protein (CysP).</text>
</comment>
<evidence type="ECO:0000256" key="9">
    <source>
        <dbReference type="RuleBase" id="RU366001"/>
    </source>
</evidence>
<dbReference type="PROSITE" id="PS50928">
    <property type="entry name" value="ABC_TM1"/>
    <property type="match status" value="1"/>
</dbReference>
<evidence type="ECO:0000256" key="1">
    <source>
        <dbReference type="ARBA" id="ARBA00004141"/>
    </source>
</evidence>
<dbReference type="PATRIC" id="fig|1183438.3.peg.1269"/>
<feature type="transmembrane region" description="Helical" evidence="9">
    <location>
        <begin position="12"/>
        <end position="33"/>
    </location>
</feature>
<gene>
    <name evidence="11" type="primary">wtpB</name>
    <name evidence="11" type="ORF">GKIL_1288</name>
</gene>
<feature type="transmembrane region" description="Helical" evidence="9">
    <location>
        <begin position="118"/>
        <end position="135"/>
    </location>
</feature>
<keyword evidence="9" id="KW-0997">Cell inner membrane</keyword>
<evidence type="ECO:0000256" key="4">
    <source>
        <dbReference type="ARBA" id="ARBA00022692"/>
    </source>
</evidence>
<evidence type="ECO:0000256" key="8">
    <source>
        <dbReference type="ARBA" id="ARBA00025323"/>
    </source>
</evidence>
<dbReference type="NCBIfam" id="TIGR00969">
    <property type="entry name" value="3a0106s02"/>
    <property type="match status" value="1"/>
</dbReference>
<organism evidence="11 12">
    <name type="scientific">Gloeobacter kilaueensis (strain ATCC BAA-2537 / CCAP 1431/1 / ULC 316 / JS1)</name>
    <dbReference type="NCBI Taxonomy" id="1183438"/>
    <lineage>
        <taxon>Bacteria</taxon>
        <taxon>Bacillati</taxon>
        <taxon>Cyanobacteriota</taxon>
        <taxon>Cyanophyceae</taxon>
        <taxon>Gloeobacterales</taxon>
        <taxon>Gloeobacteraceae</taxon>
        <taxon>Gloeobacter</taxon>
    </lineage>
</organism>
<keyword evidence="5 9" id="KW-1133">Transmembrane helix</keyword>
<proteinExistence type="inferred from homology"/>
<feature type="transmembrane region" description="Helical" evidence="9">
    <location>
        <begin position="191"/>
        <end position="211"/>
    </location>
</feature>
<dbReference type="AlphaFoldDB" id="U5QIT5"/>
<comment type="subcellular location">
    <subcellularLocation>
        <location evidence="9">Cell inner membrane</location>
        <topology evidence="9">Multi-pass membrane protein</topology>
    </subcellularLocation>
    <subcellularLocation>
        <location evidence="1">Membrane</location>
        <topology evidence="1">Multi-pass membrane protein</topology>
    </subcellularLocation>
</comment>
<dbReference type="RefSeq" id="WP_023172626.1">
    <property type="nucleotide sequence ID" value="NC_022600.1"/>
</dbReference>
<dbReference type="PANTHER" id="PTHR30406">
    <property type="entry name" value="SULFATE TRANSPORT SYSTEM PERMEASE PROTEIN"/>
    <property type="match status" value="1"/>
</dbReference>
<dbReference type="InterPro" id="IPR005667">
    <property type="entry name" value="Sulph_transpt2"/>
</dbReference>
<dbReference type="GO" id="GO:0005886">
    <property type="term" value="C:plasma membrane"/>
    <property type="evidence" value="ECO:0007669"/>
    <property type="project" value="UniProtKB-SubCell"/>
</dbReference>
<feature type="domain" description="ABC transmembrane type-1" evidence="10">
    <location>
        <begin position="53"/>
        <end position="269"/>
    </location>
</feature>
<sequence>MNAVSSALTRGLALLYIALLVLIPVGGLLLKVADRPPALLWAAITNPVAVATYQLTLVAAIAASGINCLFGLVLAWILERYAFAARRLANALVDLPFVMPAAVAGITLAVLYGPEGPLGPFLAPGTLLGGFLKALGLSEVRLAYSQAGVVLAMIFVTLPFAVRTLQPVIAQIEPETEEAALSLGASPLQTFWRVLLPEILPALLTSFALCFARGVGEYGAAVLISGNIPYESLITSVYIYQRLEEYDYTGATAVSLVLLVFSLAVLVGINLLESWSRRADANR</sequence>
<dbReference type="GO" id="GO:0015419">
    <property type="term" value="F:ABC-type sulfate transporter activity"/>
    <property type="evidence" value="ECO:0007669"/>
    <property type="project" value="UniProtKB-UniRule"/>
</dbReference>
<feature type="transmembrane region" description="Helical" evidence="9">
    <location>
        <begin position="53"/>
        <end position="78"/>
    </location>
</feature>
<dbReference type="HOGENOM" id="CLU_016047_14_0_3"/>
<dbReference type="Proteomes" id="UP000017396">
    <property type="component" value="Chromosome"/>
</dbReference>
<dbReference type="STRING" id="1183438.GKIL_1288"/>
<dbReference type="eggNOG" id="COG0555">
    <property type="taxonomic scope" value="Bacteria"/>
</dbReference>
<dbReference type="KEGG" id="glj:GKIL_1288"/>
<dbReference type="OrthoDB" id="9774448at2"/>
<dbReference type="Pfam" id="PF00528">
    <property type="entry name" value="BPD_transp_1"/>
    <property type="match status" value="1"/>
</dbReference>
<evidence type="ECO:0000313" key="12">
    <source>
        <dbReference type="Proteomes" id="UP000017396"/>
    </source>
</evidence>
<accession>U5QIT5</accession>
<dbReference type="InterPro" id="IPR000515">
    <property type="entry name" value="MetI-like"/>
</dbReference>
<keyword evidence="7 9" id="KW-0472">Membrane</keyword>
<feature type="transmembrane region" description="Helical" evidence="9">
    <location>
        <begin position="218"/>
        <end position="240"/>
    </location>
</feature>